<reference evidence="3" key="1">
    <citation type="submission" date="2019-08" db="EMBL/GenBank/DDBJ databases">
        <authorList>
            <person name="Kucharzyk K."/>
            <person name="Murdoch R.W."/>
            <person name="Higgins S."/>
            <person name="Loffler F."/>
        </authorList>
    </citation>
    <scope>NUCLEOTIDE SEQUENCE</scope>
</reference>
<organism evidence="3">
    <name type="scientific">bioreactor metagenome</name>
    <dbReference type="NCBI Taxonomy" id="1076179"/>
    <lineage>
        <taxon>unclassified sequences</taxon>
        <taxon>metagenomes</taxon>
        <taxon>ecological metagenomes</taxon>
    </lineage>
</organism>
<comment type="caution">
    <text evidence="3">The sequence shown here is derived from an EMBL/GenBank/DDBJ whole genome shotgun (WGS) entry which is preliminary data.</text>
</comment>
<feature type="transmembrane region" description="Helical" evidence="2">
    <location>
        <begin position="390"/>
        <end position="414"/>
    </location>
</feature>
<protein>
    <submittedName>
        <fullName evidence="3">Uncharacterized protein</fullName>
    </submittedName>
</protein>
<gene>
    <name evidence="3" type="ORF">SDC9_114185</name>
</gene>
<accession>A0A645BVT8</accession>
<evidence type="ECO:0000313" key="3">
    <source>
        <dbReference type="EMBL" id="MPM67263.1"/>
    </source>
</evidence>
<dbReference type="EMBL" id="VSSQ01021586">
    <property type="protein sequence ID" value="MPM67263.1"/>
    <property type="molecule type" value="Genomic_DNA"/>
</dbReference>
<name>A0A645BVT8_9ZZZZ</name>
<dbReference type="AlphaFoldDB" id="A0A645BVT8"/>
<proteinExistence type="predicted"/>
<sequence length="427" mass="45833">MMIRIPLSSLLPADYSTVDSAITWANSLPQDRYKDFSAVDAAIAAVQRDKVASEQDDVNAMAQAIMNAIHALESVGADYGVVNDLAAYAMSLNSAHYSNYNVVVEAFSAIDWDKSIEEQAAVNAMAQQLFAAINALIPLPADYAAVDAALAIIAGLPDPSYYVTFEGIRTAVSTVVRGKPKSQQSDVDAMAQTLIAAINSLQLYPADYRRVDQTILRAAELDASDYTNFDTVMTAARSVDRSKSILEQEEVDTMATTLMTAIDNLELVGADYTGVDTAIRYAQGLDPRDYTNFAALSEAIRAVDRSKTINEQAQVDQMAADIVQAILTLQRVAVTPTPSTTDPTPTPYTGTPGTSNGITLDQLKSLLNQNNTTSTTKTLSMPKTGAPYDATAIVVLVGCVCSLIVSGCVLYIFYGKKHTFKNAKGEK</sequence>
<keyword evidence="2" id="KW-0812">Transmembrane</keyword>
<evidence type="ECO:0000256" key="2">
    <source>
        <dbReference type="SAM" id="Phobius"/>
    </source>
</evidence>
<feature type="region of interest" description="Disordered" evidence="1">
    <location>
        <begin position="335"/>
        <end position="354"/>
    </location>
</feature>
<evidence type="ECO:0000256" key="1">
    <source>
        <dbReference type="SAM" id="MobiDB-lite"/>
    </source>
</evidence>
<dbReference type="Gene3D" id="1.20.1270.90">
    <property type="entry name" value="AF1782-like"/>
    <property type="match status" value="5"/>
</dbReference>
<keyword evidence="2" id="KW-0472">Membrane</keyword>
<keyword evidence="2" id="KW-1133">Transmembrane helix</keyword>